<gene>
    <name evidence="4" type="ORF">S01H1_04568</name>
</gene>
<dbReference type="GO" id="GO:0003677">
    <property type="term" value="F:DNA binding"/>
    <property type="evidence" value="ECO:0007669"/>
    <property type="project" value="InterPro"/>
</dbReference>
<dbReference type="GO" id="GO:0006310">
    <property type="term" value="P:DNA recombination"/>
    <property type="evidence" value="ECO:0007669"/>
    <property type="project" value="InterPro"/>
</dbReference>
<name>X0TCD6_9ZZZZ</name>
<dbReference type="GO" id="GO:0006281">
    <property type="term" value="P:DNA repair"/>
    <property type="evidence" value="ECO:0007669"/>
    <property type="project" value="InterPro"/>
</dbReference>
<dbReference type="PANTHER" id="PTHR42848:SF1">
    <property type="entry name" value="HOLLIDAY JUNCTION BRANCH MIGRATION COMPLEX SUBUNIT RUVB"/>
    <property type="match status" value="1"/>
</dbReference>
<dbReference type="GO" id="GO:0009378">
    <property type="term" value="F:four-way junction helicase activity"/>
    <property type="evidence" value="ECO:0007669"/>
    <property type="project" value="InterPro"/>
</dbReference>
<evidence type="ECO:0000256" key="2">
    <source>
        <dbReference type="ARBA" id="ARBA00022840"/>
    </source>
</evidence>
<dbReference type="CDD" id="cd00009">
    <property type="entry name" value="AAA"/>
    <property type="match status" value="1"/>
</dbReference>
<dbReference type="EMBL" id="BARS01002405">
    <property type="protein sequence ID" value="GAF84951.1"/>
    <property type="molecule type" value="Genomic_DNA"/>
</dbReference>
<evidence type="ECO:0000313" key="4">
    <source>
        <dbReference type="EMBL" id="GAF84951.1"/>
    </source>
</evidence>
<reference evidence="4" key="1">
    <citation type="journal article" date="2014" name="Front. Microbiol.">
        <title>High frequency of phylogenetically diverse reductive dehalogenase-homologous genes in deep subseafloor sedimentary metagenomes.</title>
        <authorList>
            <person name="Kawai M."/>
            <person name="Futagami T."/>
            <person name="Toyoda A."/>
            <person name="Takaki Y."/>
            <person name="Nishi S."/>
            <person name="Hori S."/>
            <person name="Arai W."/>
            <person name="Tsubouchi T."/>
            <person name="Morono Y."/>
            <person name="Uchiyama I."/>
            <person name="Ito T."/>
            <person name="Fujiyama A."/>
            <person name="Inagaki F."/>
            <person name="Takami H."/>
        </authorList>
    </citation>
    <scope>NUCLEOTIDE SEQUENCE</scope>
    <source>
        <strain evidence="4">Expedition CK06-06</strain>
    </source>
</reference>
<feature type="domain" description="RuvB-like AAA+ ATPase" evidence="3">
    <location>
        <begin position="89"/>
        <end position="201"/>
    </location>
</feature>
<dbReference type="Pfam" id="PF05496">
    <property type="entry name" value="RuvB_N"/>
    <property type="match status" value="1"/>
</dbReference>
<dbReference type="AlphaFoldDB" id="X0TCD6"/>
<keyword evidence="1" id="KW-0547">Nucleotide-binding</keyword>
<dbReference type="Gene3D" id="3.40.50.300">
    <property type="entry name" value="P-loop containing nucleotide triphosphate hydrolases"/>
    <property type="match status" value="1"/>
</dbReference>
<dbReference type="InterPro" id="IPR004605">
    <property type="entry name" value="DNA_helicase_Holl-junc_RuvB"/>
</dbReference>
<evidence type="ECO:0000256" key="1">
    <source>
        <dbReference type="ARBA" id="ARBA00022741"/>
    </source>
</evidence>
<dbReference type="PANTHER" id="PTHR42848">
    <property type="match status" value="1"/>
</dbReference>
<sequence length="226" mass="25815">MGTLLFVLSIIAFLFYAFIKICAGTIQYVTKPLTENSQANIQITEITDEETEKLNNANEPLKVEIKNSKFNSSKIKSYEGEEVRQFEFRPQTFQQFIGQKEAKGRAKIIMAKAKRGIRSHFLIDGIKGHGKTTFVELLSKQLNAHLIQRVGKQIDEEELENIVMEINESEAPNVVFFIDEIDTMDWKVIKILNPIIEQFKISGKNIKPFIFAGATINKHILIKNNP</sequence>
<feature type="non-terminal residue" evidence="4">
    <location>
        <position position="226"/>
    </location>
</feature>
<dbReference type="InterPro" id="IPR027417">
    <property type="entry name" value="P-loop_NTPase"/>
</dbReference>
<proteinExistence type="predicted"/>
<evidence type="ECO:0000259" key="3">
    <source>
        <dbReference type="Pfam" id="PF05496"/>
    </source>
</evidence>
<accession>X0TCD6</accession>
<dbReference type="SUPFAM" id="SSF52540">
    <property type="entry name" value="P-loop containing nucleoside triphosphate hydrolases"/>
    <property type="match status" value="1"/>
</dbReference>
<keyword evidence="2" id="KW-0067">ATP-binding</keyword>
<dbReference type="GO" id="GO:0005524">
    <property type="term" value="F:ATP binding"/>
    <property type="evidence" value="ECO:0007669"/>
    <property type="project" value="UniProtKB-KW"/>
</dbReference>
<protein>
    <recommendedName>
        <fullName evidence="3">RuvB-like AAA+ ATPase domain-containing protein</fullName>
    </recommendedName>
</protein>
<dbReference type="InterPro" id="IPR008824">
    <property type="entry name" value="RuvB-like_N"/>
</dbReference>
<comment type="caution">
    <text evidence="4">The sequence shown here is derived from an EMBL/GenBank/DDBJ whole genome shotgun (WGS) entry which is preliminary data.</text>
</comment>
<organism evidence="4">
    <name type="scientific">marine sediment metagenome</name>
    <dbReference type="NCBI Taxonomy" id="412755"/>
    <lineage>
        <taxon>unclassified sequences</taxon>
        <taxon>metagenomes</taxon>
        <taxon>ecological metagenomes</taxon>
    </lineage>
</organism>